<dbReference type="GO" id="GO:0003677">
    <property type="term" value="F:DNA binding"/>
    <property type="evidence" value="ECO:0007669"/>
    <property type="project" value="UniProtKB-KW"/>
</dbReference>
<dbReference type="CDD" id="cd07377">
    <property type="entry name" value="WHTH_GntR"/>
    <property type="match status" value="1"/>
</dbReference>
<feature type="domain" description="HTH gntR-type" evidence="5">
    <location>
        <begin position="8"/>
        <end position="76"/>
    </location>
</feature>
<evidence type="ECO:0000256" key="2">
    <source>
        <dbReference type="ARBA" id="ARBA00023125"/>
    </source>
</evidence>
<evidence type="ECO:0000256" key="3">
    <source>
        <dbReference type="ARBA" id="ARBA00023163"/>
    </source>
</evidence>
<dbReference type="RefSeq" id="WP_353946754.1">
    <property type="nucleotide sequence ID" value="NZ_CP159534.1"/>
</dbReference>
<keyword evidence="1" id="KW-0805">Transcription regulation</keyword>
<protein>
    <submittedName>
        <fullName evidence="6">GntR family transcriptional regulator</fullName>
    </submittedName>
</protein>
<feature type="compositionally biased region" description="Pro residues" evidence="4">
    <location>
        <begin position="256"/>
        <end position="265"/>
    </location>
</feature>
<dbReference type="SMART" id="SM00866">
    <property type="entry name" value="UTRA"/>
    <property type="match status" value="1"/>
</dbReference>
<dbReference type="InterPro" id="IPR036388">
    <property type="entry name" value="WH-like_DNA-bd_sf"/>
</dbReference>
<keyword evidence="3" id="KW-0804">Transcription</keyword>
<dbReference type="AlphaFoldDB" id="A0AAU8J4C8"/>
<dbReference type="GO" id="GO:0003700">
    <property type="term" value="F:DNA-binding transcription factor activity"/>
    <property type="evidence" value="ECO:0007669"/>
    <property type="project" value="InterPro"/>
</dbReference>
<dbReference type="SUPFAM" id="SSF46785">
    <property type="entry name" value="Winged helix' DNA-binding domain"/>
    <property type="match status" value="1"/>
</dbReference>
<name>A0AAU8J4C8_9ACTN</name>
<keyword evidence="2" id="KW-0238">DNA-binding</keyword>
<dbReference type="PANTHER" id="PTHR44846">
    <property type="entry name" value="MANNOSYL-D-GLYCERATE TRANSPORT/METABOLISM SYSTEM REPRESSOR MNGR-RELATED"/>
    <property type="match status" value="1"/>
</dbReference>
<dbReference type="Gene3D" id="3.40.1410.10">
    <property type="entry name" value="Chorismate lyase-like"/>
    <property type="match status" value="1"/>
</dbReference>
<dbReference type="Pfam" id="PF00392">
    <property type="entry name" value="GntR"/>
    <property type="match status" value="1"/>
</dbReference>
<dbReference type="KEGG" id="stac:ABII15_37475"/>
<dbReference type="InterPro" id="IPR011663">
    <property type="entry name" value="UTRA"/>
</dbReference>
<reference evidence="6" key="1">
    <citation type="submission" date="2024-06" db="EMBL/GenBank/DDBJ databases">
        <title>Streptomyces sp. strain HUAS MG91 genome sequences.</title>
        <authorList>
            <person name="Mo P."/>
        </authorList>
    </citation>
    <scope>NUCLEOTIDE SEQUENCE</scope>
    <source>
        <strain evidence="6">HUAS MG91</strain>
    </source>
</reference>
<dbReference type="InterPro" id="IPR050679">
    <property type="entry name" value="Bact_HTH_transcr_reg"/>
</dbReference>
<dbReference type="SUPFAM" id="SSF64288">
    <property type="entry name" value="Chorismate lyase-like"/>
    <property type="match status" value="1"/>
</dbReference>
<evidence type="ECO:0000313" key="6">
    <source>
        <dbReference type="EMBL" id="XCJ75319.1"/>
    </source>
</evidence>
<dbReference type="InterPro" id="IPR000524">
    <property type="entry name" value="Tscrpt_reg_HTH_GntR"/>
</dbReference>
<dbReference type="PANTHER" id="PTHR44846:SF1">
    <property type="entry name" value="MANNOSYL-D-GLYCERATE TRANSPORT_METABOLISM SYSTEM REPRESSOR MNGR-RELATED"/>
    <property type="match status" value="1"/>
</dbReference>
<proteinExistence type="predicted"/>
<evidence type="ECO:0000259" key="5">
    <source>
        <dbReference type="PROSITE" id="PS50949"/>
    </source>
</evidence>
<dbReference type="InterPro" id="IPR028978">
    <property type="entry name" value="Chorismate_lyase_/UTRA_dom_sf"/>
</dbReference>
<gene>
    <name evidence="6" type="ORF">ABII15_37475</name>
</gene>
<accession>A0AAU8J4C8</accession>
<dbReference type="SMART" id="SM00345">
    <property type="entry name" value="HTH_GNTR"/>
    <property type="match status" value="1"/>
</dbReference>
<dbReference type="PROSITE" id="PS50949">
    <property type="entry name" value="HTH_GNTR"/>
    <property type="match status" value="1"/>
</dbReference>
<dbReference type="Gene3D" id="1.10.10.10">
    <property type="entry name" value="Winged helix-like DNA-binding domain superfamily/Winged helix DNA-binding domain"/>
    <property type="match status" value="1"/>
</dbReference>
<evidence type="ECO:0000256" key="1">
    <source>
        <dbReference type="ARBA" id="ARBA00023015"/>
    </source>
</evidence>
<evidence type="ECO:0000256" key="4">
    <source>
        <dbReference type="SAM" id="MobiDB-lite"/>
    </source>
</evidence>
<organism evidence="6">
    <name type="scientific">Streptomyces tabacisoli</name>
    <dbReference type="NCBI Taxonomy" id="3156398"/>
    <lineage>
        <taxon>Bacteria</taxon>
        <taxon>Bacillati</taxon>
        <taxon>Actinomycetota</taxon>
        <taxon>Actinomycetes</taxon>
        <taxon>Kitasatosporales</taxon>
        <taxon>Streptomycetaceae</taxon>
        <taxon>Streptomyces</taxon>
    </lineage>
</organism>
<dbReference type="Pfam" id="PF07702">
    <property type="entry name" value="UTRA"/>
    <property type="match status" value="1"/>
</dbReference>
<dbReference type="EMBL" id="CP159534">
    <property type="protein sequence ID" value="XCJ75319.1"/>
    <property type="molecule type" value="Genomic_DNA"/>
</dbReference>
<dbReference type="PRINTS" id="PR00035">
    <property type="entry name" value="HTHGNTR"/>
</dbReference>
<dbReference type="InterPro" id="IPR036390">
    <property type="entry name" value="WH_DNA-bd_sf"/>
</dbReference>
<feature type="region of interest" description="Disordered" evidence="4">
    <location>
        <begin position="246"/>
        <end position="265"/>
    </location>
</feature>
<sequence>MKTSAESGPLHQRLGAEFRRRIEAGEWPEGQPVPSEAQLCEEFGTSRGPVRQALAQLRAEGHLVGGRGKPPVARRVTPSQPFASLMSFTQWARSIGRAPGQFTVEVARRRAGAEAAARLGLDEGEPVVDLIRLRKLDGVPAMVERSTFLLDAGVHLFAVDPDAGSVYEALIARGVDLHHARHTIDAIAADPQDAELLGVPLGQPLLRVRRLAFTRDCTPVEYADDRYLPSMATFTIENTVGGRTVAAREGSDDAPPHPTPAPPHA</sequence>
<dbReference type="GO" id="GO:0045892">
    <property type="term" value="P:negative regulation of DNA-templated transcription"/>
    <property type="evidence" value="ECO:0007669"/>
    <property type="project" value="TreeGrafter"/>
</dbReference>